<evidence type="ECO:0008006" key="4">
    <source>
        <dbReference type="Google" id="ProtNLM"/>
    </source>
</evidence>
<organism evidence="2 3">
    <name type="scientific">Stentor coeruleus</name>
    <dbReference type="NCBI Taxonomy" id="5963"/>
    <lineage>
        <taxon>Eukaryota</taxon>
        <taxon>Sar</taxon>
        <taxon>Alveolata</taxon>
        <taxon>Ciliophora</taxon>
        <taxon>Postciliodesmatophora</taxon>
        <taxon>Heterotrichea</taxon>
        <taxon>Heterotrichida</taxon>
        <taxon>Stentoridae</taxon>
        <taxon>Stentor</taxon>
    </lineage>
</organism>
<evidence type="ECO:0000313" key="3">
    <source>
        <dbReference type="Proteomes" id="UP000187209"/>
    </source>
</evidence>
<dbReference type="EMBL" id="MPUH01001926">
    <property type="protein sequence ID" value="OMJ65830.1"/>
    <property type="molecule type" value="Genomic_DNA"/>
</dbReference>
<gene>
    <name evidence="2" type="ORF">SteCoe_37559</name>
</gene>
<dbReference type="AlphaFoldDB" id="A0A1R2AN47"/>
<feature type="chain" id="PRO_5013226687" description="EF-hand domain-containing protein" evidence="1">
    <location>
        <begin position="18"/>
        <end position="97"/>
    </location>
</feature>
<keyword evidence="3" id="KW-1185">Reference proteome</keyword>
<reference evidence="2 3" key="1">
    <citation type="submission" date="2016-11" db="EMBL/GenBank/DDBJ databases">
        <title>The macronuclear genome of Stentor coeruleus: a giant cell with tiny introns.</title>
        <authorList>
            <person name="Slabodnick M."/>
            <person name="Ruby J.G."/>
            <person name="Reiff S.B."/>
            <person name="Swart E.C."/>
            <person name="Gosai S."/>
            <person name="Prabakaran S."/>
            <person name="Witkowska E."/>
            <person name="Larue G.E."/>
            <person name="Fisher S."/>
            <person name="Freeman R.M."/>
            <person name="Gunawardena J."/>
            <person name="Chu W."/>
            <person name="Stover N.A."/>
            <person name="Gregory B.D."/>
            <person name="Nowacki M."/>
            <person name="Derisi J."/>
            <person name="Roy S.W."/>
            <person name="Marshall W.F."/>
            <person name="Sood P."/>
        </authorList>
    </citation>
    <scope>NUCLEOTIDE SEQUENCE [LARGE SCALE GENOMIC DNA]</scope>
    <source>
        <strain evidence="2">WM001</strain>
    </source>
</reference>
<feature type="signal peptide" evidence="1">
    <location>
        <begin position="1"/>
        <end position="17"/>
    </location>
</feature>
<evidence type="ECO:0000313" key="2">
    <source>
        <dbReference type="EMBL" id="OMJ65830.1"/>
    </source>
</evidence>
<protein>
    <recommendedName>
        <fullName evidence="4">EF-hand domain-containing protein</fullName>
    </recommendedName>
</protein>
<keyword evidence="1" id="KW-0732">Signal</keyword>
<comment type="caution">
    <text evidence="2">The sequence shown here is derived from an EMBL/GenBank/DDBJ whole genome shotgun (WGS) entry which is preliminary data.</text>
</comment>
<name>A0A1R2AN47_9CILI</name>
<dbReference type="Proteomes" id="UP000187209">
    <property type="component" value="Unassembled WGS sequence"/>
</dbReference>
<proteinExistence type="predicted"/>
<sequence length="97" mass="10587">MALKVLALLALVFTVSAVNVKFAPTNFLQQDPAALSKEIIAYIMGDVSKGAATPDDAYFNIMDMVEDGTIFEDDGLPAMSELELIMRARGIPFFIQE</sequence>
<accession>A0A1R2AN47</accession>
<evidence type="ECO:0000256" key="1">
    <source>
        <dbReference type="SAM" id="SignalP"/>
    </source>
</evidence>